<dbReference type="Proteomes" id="UP000298017">
    <property type="component" value="Unassembled WGS sequence"/>
</dbReference>
<keyword evidence="3" id="KW-1003">Cell membrane</keyword>
<dbReference type="PROSITE" id="PS50850">
    <property type="entry name" value="MFS"/>
    <property type="match status" value="1"/>
</dbReference>
<dbReference type="GO" id="GO:0022857">
    <property type="term" value="F:transmembrane transporter activity"/>
    <property type="evidence" value="ECO:0007669"/>
    <property type="project" value="InterPro"/>
</dbReference>
<gene>
    <name evidence="9" type="ORF">E4P33_04710</name>
</gene>
<name>A0AAX2SHM0_KOCRH</name>
<comment type="caution">
    <text evidence="9">The sequence shown here is derived from an EMBL/GenBank/DDBJ whole genome shotgun (WGS) entry which is preliminary data.</text>
</comment>
<feature type="transmembrane region" description="Helical" evidence="7">
    <location>
        <begin position="220"/>
        <end position="244"/>
    </location>
</feature>
<feature type="transmembrane region" description="Helical" evidence="7">
    <location>
        <begin position="177"/>
        <end position="194"/>
    </location>
</feature>
<keyword evidence="4 7" id="KW-0812">Transmembrane</keyword>
<organism evidence="9 10">
    <name type="scientific">Kocuria rhizophila</name>
    <dbReference type="NCBI Taxonomy" id="72000"/>
    <lineage>
        <taxon>Bacteria</taxon>
        <taxon>Bacillati</taxon>
        <taxon>Actinomycetota</taxon>
        <taxon>Actinomycetes</taxon>
        <taxon>Micrococcales</taxon>
        <taxon>Micrococcaceae</taxon>
        <taxon>Kocuria</taxon>
    </lineage>
</organism>
<keyword evidence="10" id="KW-1185">Reference proteome</keyword>
<dbReference type="RefSeq" id="WP_135010405.1">
    <property type="nucleotide sequence ID" value="NZ_CP072262.1"/>
</dbReference>
<evidence type="ECO:0000256" key="5">
    <source>
        <dbReference type="ARBA" id="ARBA00022989"/>
    </source>
</evidence>
<evidence type="ECO:0000259" key="8">
    <source>
        <dbReference type="PROSITE" id="PS50850"/>
    </source>
</evidence>
<dbReference type="AlphaFoldDB" id="A0AAX2SHM0"/>
<evidence type="ECO:0000313" key="9">
    <source>
        <dbReference type="EMBL" id="TFI02342.1"/>
    </source>
</evidence>
<dbReference type="InterPro" id="IPR010290">
    <property type="entry name" value="TM_effector"/>
</dbReference>
<evidence type="ECO:0000256" key="4">
    <source>
        <dbReference type="ARBA" id="ARBA00022692"/>
    </source>
</evidence>
<feature type="transmembrane region" description="Helical" evidence="7">
    <location>
        <begin position="256"/>
        <end position="275"/>
    </location>
</feature>
<keyword evidence="6 7" id="KW-0472">Membrane</keyword>
<proteinExistence type="predicted"/>
<feature type="transmembrane region" description="Helical" evidence="7">
    <location>
        <begin position="370"/>
        <end position="393"/>
    </location>
</feature>
<reference evidence="9 10" key="1">
    <citation type="submission" date="2019-03" db="EMBL/GenBank/DDBJ databases">
        <title>Genome Sequencing and Assembly of Various Microbes Isolated from Alder Root Nodule.</title>
        <authorList>
            <person name="Swanson E."/>
            <person name="Sevigny J.L."/>
            <person name="Pesce C."/>
            <person name="Davis I."/>
            <person name="Kleiner V."/>
            <person name="Tisa L."/>
        </authorList>
    </citation>
    <scope>NUCLEOTIDE SEQUENCE [LARGE SCALE GENOMIC DNA]</scope>
    <source>
        <strain evidence="9 10">4R-31</strain>
    </source>
</reference>
<dbReference type="Gene3D" id="1.20.1250.20">
    <property type="entry name" value="MFS general substrate transporter like domains"/>
    <property type="match status" value="2"/>
</dbReference>
<dbReference type="SUPFAM" id="SSF103473">
    <property type="entry name" value="MFS general substrate transporter"/>
    <property type="match status" value="1"/>
</dbReference>
<feature type="transmembrane region" description="Helical" evidence="7">
    <location>
        <begin position="12"/>
        <end position="34"/>
    </location>
</feature>
<dbReference type="EMBL" id="SPNK01000003">
    <property type="protein sequence ID" value="TFI02342.1"/>
    <property type="molecule type" value="Genomic_DNA"/>
</dbReference>
<evidence type="ECO:0000313" key="10">
    <source>
        <dbReference type="Proteomes" id="UP000298017"/>
    </source>
</evidence>
<dbReference type="PANTHER" id="PTHR23513">
    <property type="entry name" value="INTEGRAL MEMBRANE EFFLUX PROTEIN-RELATED"/>
    <property type="match status" value="1"/>
</dbReference>
<feature type="transmembrane region" description="Helical" evidence="7">
    <location>
        <begin position="342"/>
        <end position="364"/>
    </location>
</feature>
<dbReference type="InterPro" id="IPR036259">
    <property type="entry name" value="MFS_trans_sf"/>
</dbReference>
<sequence>MFRSLRIRNYRLWFTGALVSNIGTWMQRTAQSWLVFDELTDHDSTAMGVVMALQFVPQLLLAPYAGVLADRYDRRRILVLTQGIMALLAAALGTLLLLDLAGLSTVYVFALALGVVGTFDAPVRQTFVSEMVPDTHLSNAVALNSTSFNSARLIGPAVAGVLVAAVGTGWVFMLNTLTFAAMIWAIVLIDAGRLRPAPRARRGRGQIREGIGYVAHRPDIVAVMATIFMIGTFGMNFAVYLAAMAGSEFGRGSEEFGLLNSMLALGTVTGALLSARRERARLRYIFIGCAAFAVSCLGAATAPSLWLFAVWLIPCGVSSLTIMTTANAYVQSTTAPAMRGRVMSLYMAIFMGGTPIGAPVVGWLTDTFGARWGMGSAVLAGLVGALIGAWFAWRHVPARSGAPTAG</sequence>
<dbReference type="CDD" id="cd06173">
    <property type="entry name" value="MFS_MefA_like"/>
    <property type="match status" value="1"/>
</dbReference>
<evidence type="ECO:0000256" key="1">
    <source>
        <dbReference type="ARBA" id="ARBA00004651"/>
    </source>
</evidence>
<feature type="transmembrane region" description="Helical" evidence="7">
    <location>
        <begin position="308"/>
        <end position="330"/>
    </location>
</feature>
<dbReference type="PANTHER" id="PTHR23513:SF11">
    <property type="entry name" value="STAPHYLOFERRIN A TRANSPORTER"/>
    <property type="match status" value="1"/>
</dbReference>
<feature type="transmembrane region" description="Helical" evidence="7">
    <location>
        <begin position="282"/>
        <end position="302"/>
    </location>
</feature>
<keyword evidence="2" id="KW-0813">Transport</keyword>
<accession>A0AAX2SHM0</accession>
<comment type="subcellular location">
    <subcellularLocation>
        <location evidence="1">Cell membrane</location>
        <topology evidence="1">Multi-pass membrane protein</topology>
    </subcellularLocation>
</comment>
<evidence type="ECO:0000256" key="3">
    <source>
        <dbReference type="ARBA" id="ARBA00022475"/>
    </source>
</evidence>
<dbReference type="InterPro" id="IPR020846">
    <property type="entry name" value="MFS_dom"/>
</dbReference>
<dbReference type="Pfam" id="PF05977">
    <property type="entry name" value="MFS_3"/>
    <property type="match status" value="1"/>
</dbReference>
<keyword evidence="5 7" id="KW-1133">Transmembrane helix</keyword>
<dbReference type="GO" id="GO:0005886">
    <property type="term" value="C:plasma membrane"/>
    <property type="evidence" value="ECO:0007669"/>
    <property type="project" value="UniProtKB-SubCell"/>
</dbReference>
<evidence type="ECO:0000256" key="7">
    <source>
        <dbReference type="SAM" id="Phobius"/>
    </source>
</evidence>
<feature type="domain" description="Major facilitator superfamily (MFS) profile" evidence="8">
    <location>
        <begin position="1"/>
        <end position="400"/>
    </location>
</feature>
<evidence type="ECO:0000256" key="6">
    <source>
        <dbReference type="ARBA" id="ARBA00023136"/>
    </source>
</evidence>
<protein>
    <submittedName>
        <fullName evidence="9">MFS transporter</fullName>
    </submittedName>
</protein>
<evidence type="ECO:0000256" key="2">
    <source>
        <dbReference type="ARBA" id="ARBA00022448"/>
    </source>
</evidence>
<feature type="transmembrane region" description="Helical" evidence="7">
    <location>
        <begin position="46"/>
        <end position="65"/>
    </location>
</feature>